<dbReference type="GO" id="GO:0009252">
    <property type="term" value="P:peptidoglycan biosynthetic process"/>
    <property type="evidence" value="ECO:0007669"/>
    <property type="project" value="UniProtKB-KW"/>
</dbReference>
<dbReference type="PANTHER" id="PTHR41533">
    <property type="entry name" value="L,D-TRANSPEPTIDASE HI_1667-RELATED"/>
    <property type="match status" value="1"/>
</dbReference>
<protein>
    <submittedName>
        <fullName evidence="11">L,D-transpeptidase family protein</fullName>
    </submittedName>
</protein>
<evidence type="ECO:0000313" key="11">
    <source>
        <dbReference type="EMBL" id="MBD2755614.1"/>
    </source>
</evidence>
<evidence type="ECO:0000256" key="3">
    <source>
        <dbReference type="ARBA" id="ARBA00022679"/>
    </source>
</evidence>
<dbReference type="PANTHER" id="PTHR41533:SF2">
    <property type="entry name" value="BLR7131 PROTEIN"/>
    <property type="match status" value="1"/>
</dbReference>
<dbReference type="EMBL" id="JACXAA010000009">
    <property type="protein sequence ID" value="MBD2755614.1"/>
    <property type="molecule type" value="Genomic_DNA"/>
</dbReference>
<evidence type="ECO:0000256" key="2">
    <source>
        <dbReference type="ARBA" id="ARBA00005992"/>
    </source>
</evidence>
<evidence type="ECO:0000256" key="9">
    <source>
        <dbReference type="SAM" id="Phobius"/>
    </source>
</evidence>
<gene>
    <name evidence="11" type="ORF">IC230_22110</name>
</gene>
<dbReference type="Pfam" id="PF03734">
    <property type="entry name" value="YkuD"/>
    <property type="match status" value="1"/>
</dbReference>
<dbReference type="InterPro" id="IPR038063">
    <property type="entry name" value="Transpep_catalytic_dom"/>
</dbReference>
<proteinExistence type="inferred from homology"/>
<keyword evidence="5 7" id="KW-0573">Peptidoglycan synthesis</keyword>
<evidence type="ECO:0000256" key="1">
    <source>
        <dbReference type="ARBA" id="ARBA00004752"/>
    </source>
</evidence>
<accession>A0A927B4R0</accession>
<keyword evidence="9" id="KW-0472">Membrane</keyword>
<feature type="coiled-coil region" evidence="8">
    <location>
        <begin position="32"/>
        <end position="59"/>
    </location>
</feature>
<dbReference type="GO" id="GO:0004180">
    <property type="term" value="F:carboxypeptidase activity"/>
    <property type="evidence" value="ECO:0007669"/>
    <property type="project" value="UniProtKB-ARBA"/>
</dbReference>
<dbReference type="Proteomes" id="UP000653797">
    <property type="component" value="Unassembled WGS sequence"/>
</dbReference>
<evidence type="ECO:0000256" key="7">
    <source>
        <dbReference type="PROSITE-ProRule" id="PRU01373"/>
    </source>
</evidence>
<evidence type="ECO:0000256" key="6">
    <source>
        <dbReference type="ARBA" id="ARBA00023316"/>
    </source>
</evidence>
<keyword evidence="9" id="KW-1133">Transmembrane helix</keyword>
<dbReference type="SUPFAM" id="SSF141523">
    <property type="entry name" value="L,D-transpeptidase catalytic domain-like"/>
    <property type="match status" value="1"/>
</dbReference>
<dbReference type="InterPro" id="IPR005490">
    <property type="entry name" value="LD_TPept_cat_dom"/>
</dbReference>
<keyword evidence="6 7" id="KW-0961">Cell wall biogenesis/degradation</keyword>
<comment type="pathway">
    <text evidence="1 7">Cell wall biogenesis; peptidoglycan biosynthesis.</text>
</comment>
<feature type="active site" description="Nucleophile" evidence="7">
    <location>
        <position position="349"/>
    </location>
</feature>
<sequence>MEKRRVGIIVAVVLSLGILVYFGWQYVTDKAARQKQEQADKAARQAELAARKAAEKEARLALAKAIQTLHRANQYADSVGVDTSRYVVRASASKGQVDTLLTRVLTEIRYGKKPSDLAFSGLKDKLDSAWIHNPEAAIEPESLAKLSAFGPYTKLVGYYNQIRKESGKNSATSDSLRLIRHTLNFYRYINRFNPEQFVLVNIPAGELNVFDKTGQRLLPMQVIAGKPDRQTPLMTTYIQNIVMYPQWNVPRNIALEEMLPRMKRNLAYLTSQNLELIDDKGHEVNPEKVNWKTISETNFPYRVRQASGCDNSLGLLKFNLANPLAIYLHDTNSRDLFTKTTDRWRSHGCVRVQKPVELANLVLGEEAFDDKFMKECLLHQKPQTLPIPKRFPVFITYNVADIDESGKLRFYKDVYATPTGN</sequence>
<keyword evidence="12" id="KW-1185">Reference proteome</keyword>
<keyword evidence="3" id="KW-0808">Transferase</keyword>
<dbReference type="PROSITE" id="PS52029">
    <property type="entry name" value="LD_TPASE"/>
    <property type="match status" value="1"/>
</dbReference>
<dbReference type="GO" id="GO:0008360">
    <property type="term" value="P:regulation of cell shape"/>
    <property type="evidence" value="ECO:0007669"/>
    <property type="project" value="UniProtKB-UniRule"/>
</dbReference>
<keyword evidence="9" id="KW-0812">Transmembrane</keyword>
<comment type="similarity">
    <text evidence="2">Belongs to the YkuD family.</text>
</comment>
<dbReference type="CDD" id="cd16913">
    <property type="entry name" value="YkuD_like"/>
    <property type="match status" value="1"/>
</dbReference>
<keyword evidence="8" id="KW-0175">Coiled coil</keyword>
<keyword evidence="4 7" id="KW-0133">Cell shape</keyword>
<feature type="transmembrane region" description="Helical" evidence="9">
    <location>
        <begin position="7"/>
        <end position="27"/>
    </location>
</feature>
<organism evidence="11 12">
    <name type="scientific">Spirosoma validum</name>
    <dbReference type="NCBI Taxonomy" id="2771355"/>
    <lineage>
        <taxon>Bacteria</taxon>
        <taxon>Pseudomonadati</taxon>
        <taxon>Bacteroidota</taxon>
        <taxon>Cytophagia</taxon>
        <taxon>Cytophagales</taxon>
        <taxon>Cytophagaceae</taxon>
        <taxon>Spirosoma</taxon>
    </lineage>
</organism>
<dbReference type="AlphaFoldDB" id="A0A927B4R0"/>
<reference evidence="11" key="1">
    <citation type="submission" date="2020-09" db="EMBL/GenBank/DDBJ databases">
        <authorList>
            <person name="Kim M.K."/>
        </authorList>
    </citation>
    <scope>NUCLEOTIDE SEQUENCE</scope>
    <source>
        <strain evidence="11">BT704</strain>
    </source>
</reference>
<dbReference type="Gene3D" id="2.40.440.10">
    <property type="entry name" value="L,D-transpeptidase catalytic domain-like"/>
    <property type="match status" value="1"/>
</dbReference>
<dbReference type="RefSeq" id="WP_191041244.1">
    <property type="nucleotide sequence ID" value="NZ_JACXAA010000009.1"/>
</dbReference>
<evidence type="ECO:0000256" key="8">
    <source>
        <dbReference type="SAM" id="Coils"/>
    </source>
</evidence>
<comment type="caution">
    <text evidence="11">The sequence shown here is derived from an EMBL/GenBank/DDBJ whole genome shotgun (WGS) entry which is preliminary data.</text>
</comment>
<evidence type="ECO:0000313" key="12">
    <source>
        <dbReference type="Proteomes" id="UP000653797"/>
    </source>
</evidence>
<feature type="active site" description="Proton donor/acceptor" evidence="7">
    <location>
        <position position="329"/>
    </location>
</feature>
<feature type="domain" description="L,D-TPase catalytic" evidence="10">
    <location>
        <begin position="196"/>
        <end position="370"/>
    </location>
</feature>
<dbReference type="InterPro" id="IPR052905">
    <property type="entry name" value="LD-transpeptidase_YkuD-like"/>
</dbReference>
<dbReference type="GO" id="GO:0071555">
    <property type="term" value="P:cell wall organization"/>
    <property type="evidence" value="ECO:0007669"/>
    <property type="project" value="UniProtKB-UniRule"/>
</dbReference>
<name>A0A927B4R0_9BACT</name>
<evidence type="ECO:0000259" key="10">
    <source>
        <dbReference type="PROSITE" id="PS52029"/>
    </source>
</evidence>
<evidence type="ECO:0000256" key="5">
    <source>
        <dbReference type="ARBA" id="ARBA00022984"/>
    </source>
</evidence>
<dbReference type="GO" id="GO:0016740">
    <property type="term" value="F:transferase activity"/>
    <property type="evidence" value="ECO:0007669"/>
    <property type="project" value="UniProtKB-KW"/>
</dbReference>
<evidence type="ECO:0000256" key="4">
    <source>
        <dbReference type="ARBA" id="ARBA00022960"/>
    </source>
</evidence>